<evidence type="ECO:0000256" key="1">
    <source>
        <dbReference type="SAM" id="MobiDB-lite"/>
    </source>
</evidence>
<sequence length="227" mass="26939">MSYTLSSPLSTGSLSGVALEMRERDRARACMPVLILSSPGPEERDFLDDITTMDDWHMWYIREFNRYPGEADYERARYFIGPEKRQAPVAEGPQSQITEEHSLSHSTTCQDHDEERQWLENLQKLRKLIKYKRWSARMNHRCQQSRQYLYLKSRIEREKRTLLGHRDPDFKPPTSALRTSAAAQALANKYQEELDLIDLYKVRLKELLAIAQRAVERRRRTECRHRR</sequence>
<dbReference type="AlphaFoldDB" id="A0A9P5N8D8"/>
<dbReference type="Proteomes" id="UP000724874">
    <property type="component" value="Unassembled WGS sequence"/>
</dbReference>
<gene>
    <name evidence="2" type="ORF">CPB84DRAFT_1754685</name>
</gene>
<reference evidence="2" key="1">
    <citation type="submission" date="2020-11" db="EMBL/GenBank/DDBJ databases">
        <authorList>
            <consortium name="DOE Joint Genome Institute"/>
            <person name="Ahrendt S."/>
            <person name="Riley R."/>
            <person name="Andreopoulos W."/>
            <person name="LaButti K."/>
            <person name="Pangilinan J."/>
            <person name="Ruiz-duenas F.J."/>
            <person name="Barrasa J.M."/>
            <person name="Sanchez-Garcia M."/>
            <person name="Camarero S."/>
            <person name="Miyauchi S."/>
            <person name="Serrano A."/>
            <person name="Linde D."/>
            <person name="Babiker R."/>
            <person name="Drula E."/>
            <person name="Ayuso-Fernandez I."/>
            <person name="Pacheco R."/>
            <person name="Padilla G."/>
            <person name="Ferreira P."/>
            <person name="Barriuso J."/>
            <person name="Kellner H."/>
            <person name="Castanera R."/>
            <person name="Alfaro M."/>
            <person name="Ramirez L."/>
            <person name="Pisabarro A.G."/>
            <person name="Kuo A."/>
            <person name="Tritt A."/>
            <person name="Lipzen A."/>
            <person name="He G."/>
            <person name="Yan M."/>
            <person name="Ng V."/>
            <person name="Cullen D."/>
            <person name="Martin F."/>
            <person name="Rosso M.-N."/>
            <person name="Henrissat B."/>
            <person name="Hibbett D."/>
            <person name="Martinez A.T."/>
            <person name="Grigoriev I.V."/>
        </authorList>
    </citation>
    <scope>NUCLEOTIDE SEQUENCE</scope>
    <source>
        <strain evidence="2">AH 44721</strain>
    </source>
</reference>
<proteinExistence type="predicted"/>
<comment type="caution">
    <text evidence="2">The sequence shown here is derived from an EMBL/GenBank/DDBJ whole genome shotgun (WGS) entry which is preliminary data.</text>
</comment>
<evidence type="ECO:0000313" key="2">
    <source>
        <dbReference type="EMBL" id="KAF8870023.1"/>
    </source>
</evidence>
<organism evidence="2 3">
    <name type="scientific">Gymnopilus junonius</name>
    <name type="common">Spectacular rustgill mushroom</name>
    <name type="synonym">Gymnopilus spectabilis subsp. junonius</name>
    <dbReference type="NCBI Taxonomy" id="109634"/>
    <lineage>
        <taxon>Eukaryota</taxon>
        <taxon>Fungi</taxon>
        <taxon>Dikarya</taxon>
        <taxon>Basidiomycota</taxon>
        <taxon>Agaricomycotina</taxon>
        <taxon>Agaricomycetes</taxon>
        <taxon>Agaricomycetidae</taxon>
        <taxon>Agaricales</taxon>
        <taxon>Agaricineae</taxon>
        <taxon>Hymenogastraceae</taxon>
        <taxon>Gymnopilus</taxon>
    </lineage>
</organism>
<accession>A0A9P5N8D8</accession>
<keyword evidence="3" id="KW-1185">Reference proteome</keyword>
<evidence type="ECO:0000313" key="3">
    <source>
        <dbReference type="Proteomes" id="UP000724874"/>
    </source>
</evidence>
<feature type="region of interest" description="Disordered" evidence="1">
    <location>
        <begin position="84"/>
        <end position="110"/>
    </location>
</feature>
<dbReference type="EMBL" id="JADNYJ010000383">
    <property type="protein sequence ID" value="KAF8870023.1"/>
    <property type="molecule type" value="Genomic_DNA"/>
</dbReference>
<name>A0A9P5N8D8_GYMJU</name>
<protein>
    <submittedName>
        <fullName evidence="2">Uncharacterized protein</fullName>
    </submittedName>
</protein>